<dbReference type="CDD" id="cd01066">
    <property type="entry name" value="APP_MetAP"/>
    <property type="match status" value="1"/>
</dbReference>
<dbReference type="Gene3D" id="3.40.350.10">
    <property type="entry name" value="Creatinase/prolidase N-terminal domain"/>
    <property type="match status" value="2"/>
</dbReference>
<keyword evidence="3" id="KW-0378">Hydrolase</keyword>
<evidence type="ECO:0000256" key="1">
    <source>
        <dbReference type="SAM" id="MobiDB-lite"/>
    </source>
</evidence>
<feature type="region of interest" description="Disordered" evidence="1">
    <location>
        <begin position="447"/>
        <end position="479"/>
    </location>
</feature>
<proteinExistence type="predicted"/>
<protein>
    <submittedName>
        <fullName evidence="3">Xaa-Pro aminopeptidase</fullName>
    </submittedName>
</protein>
<dbReference type="Pfam" id="PF00557">
    <property type="entry name" value="Peptidase_M24"/>
    <property type="match status" value="1"/>
</dbReference>
<sequence>MAIATYGQSAVDWEQRLDLDRLRTQRLDRLRAELERSDLGAVLAFDFTNIRYMTATHIGTWAVDKLIRFSLLTRRGEPVVWDFGSAARHHQMYSPWLDSPAVGSDDPHAPHHGARPSTATGAAAGSAPGTVSRSRAGISTLRGAIAPEAGIAQEVARKVREELDAAGVLGEPLGVDVVEMPVLLALQAVGIEVVDGQQVFLEARRLKTRDEIGLLTQAASMVDAAYDDLYRFLRPGVRENECVGLVSKTLYDLGSEFVEGVNAISGERCSPHPHVYSDRLIRPGDPAFFDILHSYMGYRTCYYRTFAVGSASRAQQDAYVRAREYMDHSISLVRPGATTADVVSVWPTAQEFGFPDEEAAFALQYGHGVGLSIWEKPIFSRLVSLEHPEVLQEGMVFALETYWPSADGLGAARIEEEVVVTADGCEVITKFPAEELLVAGPRYHTVSGTLPTRREPQSHLNTAAGSGRARDGAVATPAG</sequence>
<dbReference type="GO" id="GO:0004177">
    <property type="term" value="F:aminopeptidase activity"/>
    <property type="evidence" value="ECO:0007669"/>
    <property type="project" value="UniProtKB-KW"/>
</dbReference>
<accession>A0A7Y9DQD3</accession>
<dbReference type="InterPro" id="IPR050659">
    <property type="entry name" value="Peptidase_M24B"/>
</dbReference>
<dbReference type="PANTHER" id="PTHR46112:SF2">
    <property type="entry name" value="XAA-PRO AMINOPEPTIDASE P-RELATED"/>
    <property type="match status" value="1"/>
</dbReference>
<name>A0A7Y9DQD3_9ACTN</name>
<evidence type="ECO:0000313" key="4">
    <source>
        <dbReference type="Proteomes" id="UP000521922"/>
    </source>
</evidence>
<keyword evidence="3" id="KW-0645">Protease</keyword>
<comment type="caution">
    <text evidence="3">The sequence shown here is derived from an EMBL/GenBank/DDBJ whole genome shotgun (WGS) entry which is preliminary data.</text>
</comment>
<dbReference type="AlphaFoldDB" id="A0A7Y9DQD3"/>
<dbReference type="InterPro" id="IPR029149">
    <property type="entry name" value="Creatin/AminoP/Spt16_N"/>
</dbReference>
<feature type="compositionally biased region" description="Low complexity" evidence="1">
    <location>
        <begin position="115"/>
        <end position="130"/>
    </location>
</feature>
<dbReference type="Proteomes" id="UP000521922">
    <property type="component" value="Unassembled WGS sequence"/>
</dbReference>
<dbReference type="RefSeq" id="WP_179755575.1">
    <property type="nucleotide sequence ID" value="NZ_BAAAGN010000015.1"/>
</dbReference>
<dbReference type="InterPro" id="IPR000994">
    <property type="entry name" value="Pept_M24"/>
</dbReference>
<gene>
    <name evidence="3" type="ORF">BJ968_004422</name>
</gene>
<reference evidence="3 4" key="1">
    <citation type="submission" date="2020-07" db="EMBL/GenBank/DDBJ databases">
        <title>Sequencing the genomes of 1000 actinobacteria strains.</title>
        <authorList>
            <person name="Klenk H.-P."/>
        </authorList>
    </citation>
    <scope>NUCLEOTIDE SEQUENCE [LARGE SCALE GENOMIC DNA]</scope>
    <source>
        <strain evidence="3 4">DSM 7487</strain>
    </source>
</reference>
<evidence type="ECO:0000259" key="2">
    <source>
        <dbReference type="Pfam" id="PF00557"/>
    </source>
</evidence>
<dbReference type="SUPFAM" id="SSF55920">
    <property type="entry name" value="Creatinase/aminopeptidase"/>
    <property type="match status" value="1"/>
</dbReference>
<dbReference type="PANTHER" id="PTHR46112">
    <property type="entry name" value="AMINOPEPTIDASE"/>
    <property type="match status" value="1"/>
</dbReference>
<keyword evidence="3" id="KW-0031">Aminopeptidase</keyword>
<feature type="domain" description="Peptidase M24" evidence="2">
    <location>
        <begin position="215"/>
        <end position="422"/>
    </location>
</feature>
<dbReference type="InterPro" id="IPR036005">
    <property type="entry name" value="Creatinase/aminopeptidase-like"/>
</dbReference>
<evidence type="ECO:0000313" key="3">
    <source>
        <dbReference type="EMBL" id="NYD24882.1"/>
    </source>
</evidence>
<keyword evidence="4" id="KW-1185">Reference proteome</keyword>
<dbReference type="SUPFAM" id="SSF53092">
    <property type="entry name" value="Creatinase/prolidase N-terminal domain"/>
    <property type="match status" value="1"/>
</dbReference>
<dbReference type="Gene3D" id="3.90.230.10">
    <property type="entry name" value="Creatinase/methionine aminopeptidase superfamily"/>
    <property type="match status" value="1"/>
</dbReference>
<dbReference type="EMBL" id="JACCBB010000001">
    <property type="protein sequence ID" value="NYD24882.1"/>
    <property type="molecule type" value="Genomic_DNA"/>
</dbReference>
<organism evidence="3 4">
    <name type="scientific">Kineococcus aurantiacus</name>
    <dbReference type="NCBI Taxonomy" id="37633"/>
    <lineage>
        <taxon>Bacteria</taxon>
        <taxon>Bacillati</taxon>
        <taxon>Actinomycetota</taxon>
        <taxon>Actinomycetes</taxon>
        <taxon>Kineosporiales</taxon>
        <taxon>Kineosporiaceae</taxon>
        <taxon>Kineococcus</taxon>
    </lineage>
</organism>
<feature type="region of interest" description="Disordered" evidence="1">
    <location>
        <begin position="98"/>
        <end position="133"/>
    </location>
</feature>